<evidence type="ECO:0000313" key="1">
    <source>
        <dbReference type="EMBL" id="QHU22512.1"/>
    </source>
</evidence>
<reference evidence="1" key="1">
    <citation type="journal article" date="2020" name="Nature">
        <title>Giant virus diversity and host interactions through global metagenomics.</title>
        <authorList>
            <person name="Schulz F."/>
            <person name="Roux S."/>
            <person name="Paez-Espino D."/>
            <person name="Jungbluth S."/>
            <person name="Walsh D.A."/>
            <person name="Denef V.J."/>
            <person name="McMahon K.D."/>
            <person name="Konstantinidis K.T."/>
            <person name="Eloe-Fadrosh E.A."/>
            <person name="Kyrpides N.C."/>
            <person name="Woyke T."/>
        </authorList>
    </citation>
    <scope>NUCLEOTIDE SEQUENCE</scope>
    <source>
        <strain evidence="1">GVMAG-S-ERX555907-102</strain>
    </source>
</reference>
<sequence>MEKNIRSKITTYESEFKDNLKQWLFDNNASILCENTDDKTNDFIQHLSDFPRLELSAQDFQKRKRIKNNVPDYNRCIAMKCNGERCSRKQKNDGTQFCGTHIKGAPHGTFTSNQELNKKRQINLWLQEINGIARYIDEANNIYSTPDIINKVNPPKIIGKYGIKSDKETYYMIQD</sequence>
<accession>A0A6C0KX09</accession>
<dbReference type="AlphaFoldDB" id="A0A6C0KX09"/>
<proteinExistence type="predicted"/>
<dbReference type="EMBL" id="MN741009">
    <property type="protein sequence ID" value="QHU22512.1"/>
    <property type="molecule type" value="Genomic_DNA"/>
</dbReference>
<protein>
    <submittedName>
        <fullName evidence="1">Uncharacterized protein</fullName>
    </submittedName>
</protein>
<name>A0A6C0KX09_9ZZZZ</name>
<organism evidence="1">
    <name type="scientific">viral metagenome</name>
    <dbReference type="NCBI Taxonomy" id="1070528"/>
    <lineage>
        <taxon>unclassified sequences</taxon>
        <taxon>metagenomes</taxon>
        <taxon>organismal metagenomes</taxon>
    </lineage>
</organism>